<accession>A0ABT3TD25</accession>
<protein>
    <submittedName>
        <fullName evidence="2">DUF2141 domain-containing protein</fullName>
    </submittedName>
</protein>
<dbReference type="Pfam" id="PF09912">
    <property type="entry name" value="DUF2141"/>
    <property type="match status" value="1"/>
</dbReference>
<feature type="chain" id="PRO_5045996659" evidence="1">
    <location>
        <begin position="30"/>
        <end position="151"/>
    </location>
</feature>
<gene>
    <name evidence="2" type="ORF">EYC98_04895</name>
</gene>
<evidence type="ECO:0000313" key="2">
    <source>
        <dbReference type="EMBL" id="MCX2980203.1"/>
    </source>
</evidence>
<dbReference type="EMBL" id="SHNN01000001">
    <property type="protein sequence ID" value="MCX2980203.1"/>
    <property type="molecule type" value="Genomic_DNA"/>
</dbReference>
<keyword evidence="1" id="KW-0732">Signal</keyword>
<feature type="signal peptide" evidence="1">
    <location>
        <begin position="1"/>
        <end position="29"/>
    </location>
</feature>
<dbReference type="InterPro" id="IPR018673">
    <property type="entry name" value="DUF2141"/>
</dbReference>
<organism evidence="2 3">
    <name type="scientific">Candidatus Litorirhabdus singularis</name>
    <dbReference type="NCBI Taxonomy" id="2518993"/>
    <lineage>
        <taxon>Bacteria</taxon>
        <taxon>Pseudomonadati</taxon>
        <taxon>Pseudomonadota</taxon>
        <taxon>Gammaproteobacteria</taxon>
        <taxon>Cellvibrionales</taxon>
        <taxon>Halieaceae</taxon>
        <taxon>Candidatus Litorirhabdus</taxon>
    </lineage>
</organism>
<comment type="caution">
    <text evidence="2">The sequence shown here is derived from an EMBL/GenBank/DDBJ whole genome shotgun (WGS) entry which is preliminary data.</text>
</comment>
<dbReference type="Proteomes" id="UP001143362">
    <property type="component" value="Unassembled WGS sequence"/>
</dbReference>
<keyword evidence="3" id="KW-1185">Reference proteome</keyword>
<name>A0ABT3TD25_9GAMM</name>
<reference evidence="2" key="1">
    <citation type="submission" date="2019-02" db="EMBL/GenBank/DDBJ databases">
        <authorList>
            <person name="Li S.-H."/>
        </authorList>
    </citation>
    <scope>NUCLEOTIDE SEQUENCE</scope>
    <source>
        <strain evidence="2">IMCC14734</strain>
    </source>
</reference>
<proteinExistence type="predicted"/>
<sequence>MKFSGDSSVKCLLATAAFGALLLSNSSGATELTVTVSDIKSDVGALNITLYNNPDDWLSDRVFATKQLRISESMVEGIITTSFEVEPGEYAVSVHHDNNDNGKMDTNFIGIPKEPLGLSNGAVPKYGPPKYKDAVFSVGADGASMPIKLLD</sequence>
<evidence type="ECO:0000256" key="1">
    <source>
        <dbReference type="SAM" id="SignalP"/>
    </source>
</evidence>
<evidence type="ECO:0000313" key="3">
    <source>
        <dbReference type="Proteomes" id="UP001143362"/>
    </source>
</evidence>
<dbReference type="RefSeq" id="WP_279244182.1">
    <property type="nucleotide sequence ID" value="NZ_SHNN01000001.1"/>
</dbReference>